<evidence type="ECO:0000313" key="3">
    <source>
        <dbReference type="Proteomes" id="UP000038204"/>
    </source>
</evidence>
<reference evidence="2 3" key="1">
    <citation type="submission" date="2015-03" db="EMBL/GenBank/DDBJ databases">
        <authorList>
            <person name="Murphy D."/>
        </authorList>
    </citation>
    <scope>NUCLEOTIDE SEQUENCE [LARGE SCALE GENOMIC DNA]</scope>
    <source>
        <strain evidence="2 3">Y233</strain>
    </source>
</reference>
<name>A0A0T9RM73_9GAMM</name>
<evidence type="ECO:0000313" key="2">
    <source>
        <dbReference type="EMBL" id="CNI71552.1"/>
    </source>
</evidence>
<dbReference type="RefSeq" id="WP_049601533.1">
    <property type="nucleotide sequence ID" value="NZ_CPZI01000043.1"/>
</dbReference>
<evidence type="ECO:0000259" key="1">
    <source>
        <dbReference type="SMART" id="SM00953"/>
    </source>
</evidence>
<dbReference type="Pfam" id="PF08808">
    <property type="entry name" value="RES"/>
    <property type="match status" value="1"/>
</dbReference>
<dbReference type="AlphaFoldDB" id="A0A0T9RM73"/>
<sequence>MADSDDKDNVVRKLPVPKAYLHVNFTIWTAGKLIYRIHSAEFTATQFNPGKGSARFSPMSNEVATLYGGVSTGVAVMETIFHDLPPHSAGAPYDLSKLEGLVHSAVKPSEDLHLVDLNPKTLRKMGVKRADILDSSADQYVFTREYSVAIHQAYPTAQGMQWSSKQHGDTALMLFGDRVRSEQLEVDIESERVLESERVMDVIEEEADQLGVVLIEPQGGNEPGKI</sequence>
<proteinExistence type="predicted"/>
<organism evidence="2 3">
    <name type="scientific">Yersinia similis</name>
    <dbReference type="NCBI Taxonomy" id="367190"/>
    <lineage>
        <taxon>Bacteria</taxon>
        <taxon>Pseudomonadati</taxon>
        <taxon>Pseudomonadota</taxon>
        <taxon>Gammaproteobacteria</taxon>
        <taxon>Enterobacterales</taxon>
        <taxon>Yersiniaceae</taxon>
        <taxon>Yersinia</taxon>
    </lineage>
</organism>
<protein>
    <submittedName>
        <fullName evidence="2">RES domain</fullName>
    </submittedName>
</protein>
<dbReference type="EMBL" id="CQBK01000053">
    <property type="protein sequence ID" value="CNI71552.1"/>
    <property type="molecule type" value="Genomic_DNA"/>
</dbReference>
<accession>A0A0T9RM73</accession>
<feature type="domain" description="RES" evidence="1">
    <location>
        <begin position="41"/>
        <end position="187"/>
    </location>
</feature>
<dbReference type="InterPro" id="IPR014914">
    <property type="entry name" value="RES_dom"/>
</dbReference>
<gene>
    <name evidence="2" type="ORF">ERS008667_04154</name>
</gene>
<dbReference type="SMART" id="SM00953">
    <property type="entry name" value="RES"/>
    <property type="match status" value="1"/>
</dbReference>
<dbReference type="Proteomes" id="UP000038204">
    <property type="component" value="Unassembled WGS sequence"/>
</dbReference>